<dbReference type="PANTHER" id="PTHR30492">
    <property type="entry name" value="METHYLGLYOXAL SYNTHASE"/>
    <property type="match status" value="1"/>
</dbReference>
<evidence type="ECO:0000313" key="4">
    <source>
        <dbReference type="Proteomes" id="UP000886803"/>
    </source>
</evidence>
<dbReference type="InterPro" id="IPR011607">
    <property type="entry name" value="MGS-like_dom"/>
</dbReference>
<dbReference type="PANTHER" id="PTHR30492:SF0">
    <property type="entry name" value="METHYLGLYOXAL SYNTHASE"/>
    <property type="match status" value="1"/>
</dbReference>
<dbReference type="GO" id="GO:0008929">
    <property type="term" value="F:methylglyoxal synthase activity"/>
    <property type="evidence" value="ECO:0007669"/>
    <property type="project" value="UniProtKB-UniRule"/>
</dbReference>
<name>A0A9D2M740_9FIRM</name>
<feature type="binding site" evidence="1">
    <location>
        <position position="12"/>
    </location>
    <ligand>
        <name>substrate</name>
    </ligand>
</feature>
<reference evidence="3" key="2">
    <citation type="submission" date="2021-04" db="EMBL/GenBank/DDBJ databases">
        <authorList>
            <person name="Gilroy R."/>
        </authorList>
    </citation>
    <scope>NUCLEOTIDE SEQUENCE</scope>
    <source>
        <strain evidence="3">ChiBcec8-13705</strain>
    </source>
</reference>
<dbReference type="PROSITE" id="PS51855">
    <property type="entry name" value="MGS"/>
    <property type="match status" value="1"/>
</dbReference>
<keyword evidence="1 3" id="KW-0456">Lyase</keyword>
<dbReference type="PIRSF" id="PIRSF006614">
    <property type="entry name" value="Methylglyox_syn"/>
    <property type="match status" value="1"/>
</dbReference>
<dbReference type="GO" id="GO:0019242">
    <property type="term" value="P:methylglyoxal biosynthetic process"/>
    <property type="evidence" value="ECO:0007669"/>
    <property type="project" value="UniProtKB-UniRule"/>
</dbReference>
<comment type="catalytic activity">
    <reaction evidence="1">
        <text>dihydroxyacetone phosphate = methylglyoxal + phosphate</text>
        <dbReference type="Rhea" id="RHEA:17937"/>
        <dbReference type="ChEBI" id="CHEBI:17158"/>
        <dbReference type="ChEBI" id="CHEBI:43474"/>
        <dbReference type="ChEBI" id="CHEBI:57642"/>
        <dbReference type="EC" id="4.2.3.3"/>
    </reaction>
</comment>
<dbReference type="Pfam" id="PF02142">
    <property type="entry name" value="MGS"/>
    <property type="match status" value="1"/>
</dbReference>
<evidence type="ECO:0000259" key="2">
    <source>
        <dbReference type="PROSITE" id="PS51855"/>
    </source>
</evidence>
<dbReference type="EC" id="4.2.3.3" evidence="1"/>
<feature type="domain" description="MGS-like" evidence="2">
    <location>
        <begin position="1"/>
        <end position="132"/>
    </location>
</feature>
<feature type="binding site" evidence="1">
    <location>
        <position position="8"/>
    </location>
    <ligand>
        <name>substrate</name>
    </ligand>
</feature>
<dbReference type="Gene3D" id="3.40.50.1380">
    <property type="entry name" value="Methylglyoxal synthase-like domain"/>
    <property type="match status" value="1"/>
</dbReference>
<dbReference type="EMBL" id="DWYG01000138">
    <property type="protein sequence ID" value="HJB42472.1"/>
    <property type="molecule type" value="Genomic_DNA"/>
</dbReference>
<comment type="caution">
    <text evidence="1">Lacks conserved residue(s) required for the propagation of feature annotation.</text>
</comment>
<protein>
    <recommendedName>
        <fullName evidence="1">Methylglyoxal synthase</fullName>
        <shortName evidence="1">MGS</shortName>
        <ecNumber evidence="1">4.2.3.3</ecNumber>
    </recommendedName>
</protein>
<dbReference type="InterPro" id="IPR004363">
    <property type="entry name" value="Methylgl_synth"/>
</dbReference>
<comment type="function">
    <text evidence="1">Catalyzes the formation of methylglyoxal from dihydroxyacetone phosphate.</text>
</comment>
<evidence type="ECO:0000256" key="1">
    <source>
        <dbReference type="HAMAP-Rule" id="MF_00549"/>
    </source>
</evidence>
<evidence type="ECO:0000313" key="3">
    <source>
        <dbReference type="EMBL" id="HJB42472.1"/>
    </source>
</evidence>
<dbReference type="SMART" id="SM00851">
    <property type="entry name" value="MGS"/>
    <property type="match status" value="1"/>
</dbReference>
<dbReference type="NCBIfam" id="NF003559">
    <property type="entry name" value="PRK05234.1"/>
    <property type="match status" value="1"/>
</dbReference>
<organism evidence="3 4">
    <name type="scientific">Candidatus Gemmiger avicola</name>
    <dbReference type="NCBI Taxonomy" id="2838605"/>
    <lineage>
        <taxon>Bacteria</taxon>
        <taxon>Bacillati</taxon>
        <taxon>Bacillota</taxon>
        <taxon>Clostridia</taxon>
        <taxon>Eubacteriales</taxon>
        <taxon>Gemmiger</taxon>
    </lineage>
</organism>
<dbReference type="Proteomes" id="UP000886803">
    <property type="component" value="Unassembled WGS sequence"/>
</dbReference>
<comment type="similarity">
    <text evidence="1">Belongs to the methylglyoxal synthase family.</text>
</comment>
<dbReference type="SUPFAM" id="SSF52335">
    <property type="entry name" value="Methylglyoxal synthase-like"/>
    <property type="match status" value="1"/>
</dbReference>
<reference evidence="3" key="1">
    <citation type="journal article" date="2021" name="PeerJ">
        <title>Extensive microbial diversity within the chicken gut microbiome revealed by metagenomics and culture.</title>
        <authorList>
            <person name="Gilroy R."/>
            <person name="Ravi A."/>
            <person name="Getino M."/>
            <person name="Pursley I."/>
            <person name="Horton D.L."/>
            <person name="Alikhan N.F."/>
            <person name="Baker D."/>
            <person name="Gharbi K."/>
            <person name="Hall N."/>
            <person name="Watson M."/>
            <person name="Adriaenssens E.M."/>
            <person name="Foster-Nyarko E."/>
            <person name="Jarju S."/>
            <person name="Secka A."/>
            <person name="Antonio M."/>
            <person name="Oren A."/>
            <person name="Chaudhuri R.R."/>
            <person name="La Ragione R."/>
            <person name="Hildebrand F."/>
            <person name="Pallen M.J."/>
        </authorList>
    </citation>
    <scope>NUCLEOTIDE SEQUENCE</scope>
    <source>
        <strain evidence="3">ChiBcec8-13705</strain>
    </source>
</reference>
<comment type="caution">
    <text evidence="3">The sequence shown here is derived from an EMBL/GenBank/DDBJ whole genome shotgun (WGS) entry which is preliminary data.</text>
</comment>
<gene>
    <name evidence="1" type="primary">mgsA</name>
    <name evidence="3" type="ORF">H9945_08235</name>
</gene>
<dbReference type="InterPro" id="IPR036914">
    <property type="entry name" value="MGS-like_dom_sf"/>
</dbReference>
<dbReference type="AlphaFoldDB" id="A0A9D2M740"/>
<accession>A0A9D2M740</accession>
<sequence length="132" mass="14342">MRIALIAHDSRKELMAQFCTAYVRILSENELIATGVTGKVVREATGLPVHCLYAGARGGAEQIAAMIACGEVDMLLFFRDPVGARPDEPNAVTLLRLCDMHTIPVATNIATAEVLIHGLERGDLAWIELQRS</sequence>
<dbReference type="GO" id="GO:0005829">
    <property type="term" value="C:cytosol"/>
    <property type="evidence" value="ECO:0007669"/>
    <property type="project" value="TreeGrafter"/>
</dbReference>
<dbReference type="HAMAP" id="MF_00549">
    <property type="entry name" value="Methylglyoxal_synth"/>
    <property type="match status" value="1"/>
</dbReference>
<proteinExistence type="inferred from homology"/>